<dbReference type="HOGENOM" id="CLU_491847_0_0_1"/>
<feature type="compositionally biased region" description="Low complexity" evidence="1">
    <location>
        <begin position="94"/>
        <end position="108"/>
    </location>
</feature>
<dbReference type="InParanoid" id="K5X1E5"/>
<feature type="region of interest" description="Disordered" evidence="1">
    <location>
        <begin position="1"/>
        <end position="53"/>
    </location>
</feature>
<dbReference type="AlphaFoldDB" id="K5X1E5"/>
<evidence type="ECO:0000256" key="1">
    <source>
        <dbReference type="SAM" id="MobiDB-lite"/>
    </source>
</evidence>
<evidence type="ECO:0000313" key="3">
    <source>
        <dbReference type="Proteomes" id="UP000008493"/>
    </source>
</evidence>
<name>K5X1E5_AGABU</name>
<evidence type="ECO:0000313" key="2">
    <source>
        <dbReference type="EMBL" id="EKM81606.1"/>
    </source>
</evidence>
<reference evidence="3" key="1">
    <citation type="journal article" date="2012" name="Proc. Natl. Acad. Sci. U.S.A.">
        <title>Genome sequence of the button mushroom Agaricus bisporus reveals mechanisms governing adaptation to a humic-rich ecological niche.</title>
        <authorList>
            <person name="Morin E."/>
            <person name="Kohler A."/>
            <person name="Baker A.R."/>
            <person name="Foulongne-Oriol M."/>
            <person name="Lombard V."/>
            <person name="Nagy L.G."/>
            <person name="Ohm R.A."/>
            <person name="Patyshakuliyeva A."/>
            <person name="Brun A."/>
            <person name="Aerts A.L."/>
            <person name="Bailey A.M."/>
            <person name="Billette C."/>
            <person name="Coutinho P.M."/>
            <person name="Deakin G."/>
            <person name="Doddapaneni H."/>
            <person name="Floudas D."/>
            <person name="Grimwood J."/>
            <person name="Hilden K."/>
            <person name="Kuees U."/>
            <person name="LaButti K.M."/>
            <person name="Lapidus A."/>
            <person name="Lindquist E.A."/>
            <person name="Lucas S.M."/>
            <person name="Murat C."/>
            <person name="Riley R.W."/>
            <person name="Salamov A.A."/>
            <person name="Schmutz J."/>
            <person name="Subramanian V."/>
            <person name="Woesten H.A.B."/>
            <person name="Xu J."/>
            <person name="Eastwood D.C."/>
            <person name="Foster G.D."/>
            <person name="Sonnenberg A.S."/>
            <person name="Cullen D."/>
            <person name="de Vries R.P."/>
            <person name="Lundell T."/>
            <person name="Hibbett D.S."/>
            <person name="Henrissat B."/>
            <person name="Burton K.S."/>
            <person name="Kerrigan R.W."/>
            <person name="Challen M.P."/>
            <person name="Grigoriev I.V."/>
            <person name="Martin F."/>
        </authorList>
    </citation>
    <scope>NUCLEOTIDE SEQUENCE [LARGE SCALE GENOMIC DNA]</scope>
    <source>
        <strain evidence="3">JB137-S8 / ATCC MYA-4627 / FGSC 10392</strain>
    </source>
</reference>
<feature type="compositionally biased region" description="Low complexity" evidence="1">
    <location>
        <begin position="140"/>
        <end position="160"/>
    </location>
</feature>
<proteinExistence type="predicted"/>
<dbReference type="RefSeq" id="XP_007327488.1">
    <property type="nucleotide sequence ID" value="XM_007327426.1"/>
</dbReference>
<protein>
    <submittedName>
        <fullName evidence="2">Uncharacterized protein</fullName>
    </submittedName>
</protein>
<dbReference type="OMA" id="QDEEMEY"/>
<gene>
    <name evidence="2" type="ORF">AGABI1DRAFT_111890</name>
</gene>
<accession>K5X1E5</accession>
<dbReference type="GeneID" id="18823446"/>
<dbReference type="KEGG" id="abp:AGABI1DRAFT111890"/>
<dbReference type="EMBL" id="JH971387">
    <property type="protein sequence ID" value="EKM81606.1"/>
    <property type="molecule type" value="Genomic_DNA"/>
</dbReference>
<feature type="region of interest" description="Disordered" evidence="1">
    <location>
        <begin position="67"/>
        <end position="110"/>
    </location>
</feature>
<keyword evidence="3" id="KW-1185">Reference proteome</keyword>
<organism evidence="2 3">
    <name type="scientific">Agaricus bisporus var. burnettii (strain JB137-S8 / ATCC MYA-4627 / FGSC 10392)</name>
    <name type="common">White button mushroom</name>
    <dbReference type="NCBI Taxonomy" id="597362"/>
    <lineage>
        <taxon>Eukaryota</taxon>
        <taxon>Fungi</taxon>
        <taxon>Dikarya</taxon>
        <taxon>Basidiomycota</taxon>
        <taxon>Agaricomycotina</taxon>
        <taxon>Agaricomycetes</taxon>
        <taxon>Agaricomycetidae</taxon>
        <taxon>Agaricales</taxon>
        <taxon>Agaricineae</taxon>
        <taxon>Agaricaceae</taxon>
        <taxon>Agaricus</taxon>
    </lineage>
</organism>
<dbReference type="OrthoDB" id="3233731at2759"/>
<feature type="region of interest" description="Disordered" evidence="1">
    <location>
        <begin position="399"/>
        <end position="447"/>
    </location>
</feature>
<feature type="region of interest" description="Disordered" evidence="1">
    <location>
        <begin position="134"/>
        <end position="164"/>
    </location>
</feature>
<sequence length="564" mass="60919">MIMQTITDDRAMSTSRYSFLTRPPPPQKQEPSRAIPSPPVPIASLSATNPPARRRASTIAAWAALVQPGSPAPTSPYRRLSVSSISRVGKRPSVSHSRASSSVLSGLVQPPSAAQDITVDLSAFGYTSVFAPKMPPTPSPLLRKTTTKKSSTPVQPSSPKKASHTIKRFRSLNILRRKKSASQLALPSPTTKVPSRAETIAKHNKAHKPNVRPPPLANDIALMQFIDGGSFESNTKRLMEHRALATGTKTGVDDVYRDGKGGVWLDQDEEMEYAHLLGADSSSGTSPAEIPWVRFGSEDGISPLKTGIVDLAGLRRESVSTHDSDLDPAYLVLPIEDTRCGPEDIVLSYNMPHDSPFKSDTPVVPGLSVLSLPSRPSRAAKHLRKPEFLVDVAAFGPRSPATRKSPKCSEHPSNSNAARPVRTPKSARFSSTFAFPPNLGKGQKVKRRPAPLKLAPVDAGWKRIEPSKMPRSVVSDDVHMSPTPADAVVEASTALVHEVQPQKRGKVIIASLNPKDDLAECREFAGKMMSRRVDDNDAVKNNVQNPGNVGKRMKLGLGGIFGRK</sequence>
<feature type="compositionally biased region" description="Polar residues" evidence="1">
    <location>
        <begin position="1"/>
        <end position="18"/>
    </location>
</feature>
<dbReference type="eggNOG" id="ENOG502SNB8">
    <property type="taxonomic scope" value="Eukaryota"/>
</dbReference>
<dbReference type="Proteomes" id="UP000008493">
    <property type="component" value="Unassembled WGS sequence"/>
</dbReference>